<evidence type="ECO:0000313" key="4">
    <source>
        <dbReference type="Proteomes" id="UP000255234"/>
    </source>
</evidence>
<evidence type="ECO:0000313" key="3">
    <source>
        <dbReference type="EMBL" id="STY70682.1"/>
    </source>
</evidence>
<dbReference type="RefSeq" id="WP_018999249.1">
    <property type="nucleotide sequence ID" value="NZ_UGPP01000001.1"/>
</dbReference>
<dbReference type="STRING" id="1122216.GCA_000423385_01087"/>
<proteinExistence type="predicted"/>
<dbReference type="AlphaFoldDB" id="A0A378NQR3"/>
<feature type="compositionally biased region" description="Basic and acidic residues" evidence="1">
    <location>
        <begin position="55"/>
        <end position="93"/>
    </location>
</feature>
<gene>
    <name evidence="3" type="ORF">NCTC10571_00824</name>
</gene>
<keyword evidence="2" id="KW-0732">Signal</keyword>
<feature type="chain" id="PRO_5039516315" evidence="2">
    <location>
        <begin position="30"/>
        <end position="159"/>
    </location>
</feature>
<dbReference type="EMBL" id="UGPP01000001">
    <property type="protein sequence ID" value="STY70682.1"/>
    <property type="molecule type" value="Genomic_DNA"/>
</dbReference>
<sequence length="159" mass="18291">MKELFSKRAKKIITAVSLSCFLCSPVSYVYSMNQASAAALNTNVAYEQQFNTVGFDKDDHWNRGRSDEDKDWKKPPPPRDDDRDDKRPPRPDRDDDDWTPPPPRHDDDDDDWDRDRPPRHDRDDRDDRDDDSDKDYDKGDITAAVLIGGVIGAIIAKNT</sequence>
<dbReference type="Proteomes" id="UP000255234">
    <property type="component" value="Unassembled WGS sequence"/>
</dbReference>
<evidence type="ECO:0000256" key="2">
    <source>
        <dbReference type="SAM" id="SignalP"/>
    </source>
</evidence>
<reference evidence="3 4" key="1">
    <citation type="submission" date="2018-06" db="EMBL/GenBank/DDBJ databases">
        <authorList>
            <consortium name="Pathogen Informatics"/>
            <person name="Doyle S."/>
        </authorList>
    </citation>
    <scope>NUCLEOTIDE SEQUENCE [LARGE SCALE GENOMIC DNA]</scope>
    <source>
        <strain evidence="3 4">NCTC10571</strain>
    </source>
</reference>
<accession>A0A378NQR3</accession>
<organism evidence="3 4">
    <name type="scientific">Megamonas hypermegale</name>
    <dbReference type="NCBI Taxonomy" id="158847"/>
    <lineage>
        <taxon>Bacteria</taxon>
        <taxon>Bacillati</taxon>
        <taxon>Bacillota</taxon>
        <taxon>Negativicutes</taxon>
        <taxon>Selenomonadales</taxon>
        <taxon>Selenomonadaceae</taxon>
        <taxon>Megamonas</taxon>
    </lineage>
</organism>
<name>A0A378NQR3_9FIRM</name>
<protein>
    <submittedName>
        <fullName evidence="3">Uncharacterized protein</fullName>
    </submittedName>
</protein>
<feature type="compositionally biased region" description="Basic and acidic residues" evidence="1">
    <location>
        <begin position="113"/>
        <end position="125"/>
    </location>
</feature>
<evidence type="ECO:0000256" key="1">
    <source>
        <dbReference type="SAM" id="MobiDB-lite"/>
    </source>
</evidence>
<feature type="signal peptide" evidence="2">
    <location>
        <begin position="1"/>
        <end position="29"/>
    </location>
</feature>
<feature type="region of interest" description="Disordered" evidence="1">
    <location>
        <begin position="53"/>
        <end position="142"/>
    </location>
</feature>